<proteinExistence type="predicted"/>
<name>A0A1I3VTY8_HALDA</name>
<feature type="domain" description="Amidohydrolase 3" evidence="1">
    <location>
        <begin position="20"/>
        <end position="137"/>
    </location>
</feature>
<dbReference type="EMBL" id="FOSB01000006">
    <property type="protein sequence ID" value="SFJ98589.1"/>
    <property type="molecule type" value="Genomic_DNA"/>
</dbReference>
<accession>A0A1I3VTY8</accession>
<evidence type="ECO:0000259" key="1">
    <source>
        <dbReference type="Pfam" id="PF07969"/>
    </source>
</evidence>
<dbReference type="GO" id="GO:0016810">
    <property type="term" value="F:hydrolase activity, acting on carbon-nitrogen (but not peptide) bonds"/>
    <property type="evidence" value="ECO:0007669"/>
    <property type="project" value="InterPro"/>
</dbReference>
<evidence type="ECO:0000313" key="3">
    <source>
        <dbReference type="Proteomes" id="UP000183557"/>
    </source>
</evidence>
<dbReference type="InterPro" id="IPR011059">
    <property type="entry name" value="Metal-dep_hydrolase_composite"/>
</dbReference>
<dbReference type="Gene3D" id="3.20.20.140">
    <property type="entry name" value="Metal-dependent hydrolases"/>
    <property type="match status" value="1"/>
</dbReference>
<dbReference type="PANTHER" id="PTHR22642:SF2">
    <property type="entry name" value="PROTEIN LONG AFTER FAR-RED 3"/>
    <property type="match status" value="1"/>
</dbReference>
<keyword evidence="2" id="KW-0378">Hydrolase</keyword>
<dbReference type="SUPFAM" id="SSF51338">
    <property type="entry name" value="Composite domain of metallo-dependent hydrolases"/>
    <property type="match status" value="1"/>
</dbReference>
<reference evidence="3" key="1">
    <citation type="submission" date="2016-10" db="EMBL/GenBank/DDBJ databases">
        <authorList>
            <person name="Varghese N."/>
            <person name="Submissions S."/>
        </authorList>
    </citation>
    <scope>NUCLEOTIDE SEQUENCE [LARGE SCALE GENOMIC DNA]</scope>
    <source>
        <strain evidence="3">CGMCC 1.3704</strain>
    </source>
</reference>
<evidence type="ECO:0000313" key="2">
    <source>
        <dbReference type="EMBL" id="SFJ98589.1"/>
    </source>
</evidence>
<gene>
    <name evidence="2" type="ORF">SAMN04487936_10634</name>
</gene>
<dbReference type="PANTHER" id="PTHR22642">
    <property type="entry name" value="IMIDAZOLONEPROPIONASE"/>
    <property type="match status" value="1"/>
</dbReference>
<dbReference type="Gene3D" id="2.30.40.10">
    <property type="entry name" value="Urease, subunit C, domain 1"/>
    <property type="match status" value="1"/>
</dbReference>
<protein>
    <submittedName>
        <fullName evidence="2">Amidohydrolase family protein</fullName>
    </submittedName>
</protein>
<dbReference type="InterPro" id="IPR013108">
    <property type="entry name" value="Amidohydro_3"/>
</dbReference>
<dbReference type="AlphaFoldDB" id="A0A1I3VTY8"/>
<dbReference type="Proteomes" id="UP000183557">
    <property type="component" value="Unassembled WGS sequence"/>
</dbReference>
<organism evidence="2 3">
    <name type="scientific">Halobacillus dabanensis</name>
    <dbReference type="NCBI Taxonomy" id="240302"/>
    <lineage>
        <taxon>Bacteria</taxon>
        <taxon>Bacillati</taxon>
        <taxon>Bacillota</taxon>
        <taxon>Bacilli</taxon>
        <taxon>Bacillales</taxon>
        <taxon>Bacillaceae</taxon>
        <taxon>Halobacillus</taxon>
    </lineage>
</organism>
<keyword evidence="3" id="KW-1185">Reference proteome</keyword>
<dbReference type="Pfam" id="PF07969">
    <property type="entry name" value="Amidohydro_3"/>
    <property type="match status" value="1"/>
</dbReference>
<sequence length="139" mass="15835">MGEWDKKQNWSPESLLPYCDAFNNLMKAHIPLTLSSDLPIGALDPFQTISAAVNRTDLEGNPDGGWMTQEKLTIDDAYFCLTKTPAELEYRNEVKGIIESGYQADFLILDKHPKEVDSKDLTDINVLETWHRGKCVYRK</sequence>